<organism evidence="7 8">
    <name type="scientific">Nocardiopsis endophytica</name>
    <dbReference type="NCBI Taxonomy" id="3018445"/>
    <lineage>
        <taxon>Bacteria</taxon>
        <taxon>Bacillati</taxon>
        <taxon>Actinomycetota</taxon>
        <taxon>Actinomycetes</taxon>
        <taxon>Streptosporangiales</taxon>
        <taxon>Nocardiopsidaceae</taxon>
        <taxon>Nocardiopsis</taxon>
    </lineage>
</organism>
<evidence type="ECO:0000256" key="3">
    <source>
        <dbReference type="ARBA" id="ARBA00022475"/>
    </source>
</evidence>
<dbReference type="Proteomes" id="UP001527866">
    <property type="component" value="Unassembled WGS sequence"/>
</dbReference>
<proteinExistence type="inferred from homology"/>
<keyword evidence="4" id="KW-0812">Transmembrane</keyword>
<dbReference type="EMBL" id="JAQFWQ010000023">
    <property type="protein sequence ID" value="MDA2811044.1"/>
    <property type="molecule type" value="Genomic_DNA"/>
</dbReference>
<sequence>MGRIDIGDVAVCALRAGLGATLFAHGTQKLFGWFGGGGLQGTAQGFHAMGYRPGGATALVAGLSETLGGAALVLGFGTPAGGAAVAGTMSVAAEMHTPNGFFNTEGGFEYPGLLGLAAVSLIAGGPGRVSVDHATGHVLDRPWMRAAAIAAVPPAVALVVARKRKALAAENGKETEEEGQEGQGG</sequence>
<comment type="subcellular location">
    <subcellularLocation>
        <location evidence="1">Cell membrane</location>
        <topology evidence="1">Multi-pass membrane protein</topology>
    </subcellularLocation>
</comment>
<dbReference type="InterPro" id="IPR032808">
    <property type="entry name" value="DoxX"/>
</dbReference>
<dbReference type="RefSeq" id="WP_270685502.1">
    <property type="nucleotide sequence ID" value="NZ_JAQFWQ010000023.1"/>
</dbReference>
<dbReference type="PANTHER" id="PTHR33452">
    <property type="entry name" value="OXIDOREDUCTASE CATD-RELATED"/>
    <property type="match status" value="1"/>
</dbReference>
<reference evidence="7 8" key="1">
    <citation type="submission" date="2023-01" db="EMBL/GenBank/DDBJ databases">
        <title>Draft genome sequence of Nocardiopsis sp. RSe5-2 isolated from halophytes.</title>
        <authorList>
            <person name="Duangmal K."/>
            <person name="Chantavorakit T."/>
        </authorList>
    </citation>
    <scope>NUCLEOTIDE SEQUENCE [LARGE SCALE GENOMIC DNA]</scope>
    <source>
        <strain evidence="7 8">RSe5-2</strain>
    </source>
</reference>
<evidence type="ECO:0000256" key="5">
    <source>
        <dbReference type="ARBA" id="ARBA00022989"/>
    </source>
</evidence>
<keyword evidence="6" id="KW-0472">Membrane</keyword>
<keyword evidence="5" id="KW-1133">Transmembrane helix</keyword>
<keyword evidence="3" id="KW-1003">Cell membrane</keyword>
<gene>
    <name evidence="7" type="ORF">O4J56_10390</name>
</gene>
<comment type="caution">
    <text evidence="7">The sequence shown here is derived from an EMBL/GenBank/DDBJ whole genome shotgun (WGS) entry which is preliminary data.</text>
</comment>
<name>A0ABT4U272_9ACTN</name>
<dbReference type="PANTHER" id="PTHR33452:SF1">
    <property type="entry name" value="INNER MEMBRANE PROTEIN YPHA-RELATED"/>
    <property type="match status" value="1"/>
</dbReference>
<dbReference type="InterPro" id="IPR051907">
    <property type="entry name" value="DoxX-like_oxidoreductase"/>
</dbReference>
<evidence type="ECO:0000313" key="8">
    <source>
        <dbReference type="Proteomes" id="UP001527866"/>
    </source>
</evidence>
<protein>
    <submittedName>
        <fullName evidence="7">DoxX family protein</fullName>
    </submittedName>
</protein>
<evidence type="ECO:0000256" key="6">
    <source>
        <dbReference type="ARBA" id="ARBA00023136"/>
    </source>
</evidence>
<evidence type="ECO:0000256" key="2">
    <source>
        <dbReference type="ARBA" id="ARBA00006679"/>
    </source>
</evidence>
<evidence type="ECO:0000256" key="1">
    <source>
        <dbReference type="ARBA" id="ARBA00004651"/>
    </source>
</evidence>
<evidence type="ECO:0000313" key="7">
    <source>
        <dbReference type="EMBL" id="MDA2811044.1"/>
    </source>
</evidence>
<accession>A0ABT4U272</accession>
<evidence type="ECO:0000256" key="4">
    <source>
        <dbReference type="ARBA" id="ARBA00022692"/>
    </source>
</evidence>
<dbReference type="Pfam" id="PF07681">
    <property type="entry name" value="DoxX"/>
    <property type="match status" value="1"/>
</dbReference>
<comment type="similarity">
    <text evidence="2">Belongs to the DoxX family.</text>
</comment>
<keyword evidence="8" id="KW-1185">Reference proteome</keyword>